<dbReference type="SMART" id="SM00546">
    <property type="entry name" value="CUE"/>
    <property type="match status" value="1"/>
</dbReference>
<evidence type="ECO:0000256" key="2">
    <source>
        <dbReference type="SAM" id="Phobius"/>
    </source>
</evidence>
<organism evidence="4 5">
    <name type="scientific">Perkinsus olseni</name>
    <name type="common">Perkinsus atlanticus</name>
    <dbReference type="NCBI Taxonomy" id="32597"/>
    <lineage>
        <taxon>Eukaryota</taxon>
        <taxon>Sar</taxon>
        <taxon>Alveolata</taxon>
        <taxon>Perkinsozoa</taxon>
        <taxon>Perkinsea</taxon>
        <taxon>Perkinsida</taxon>
        <taxon>Perkinsidae</taxon>
        <taxon>Perkinsus</taxon>
    </lineage>
</organism>
<dbReference type="Proteomes" id="UP000553632">
    <property type="component" value="Unassembled WGS sequence"/>
</dbReference>
<feature type="transmembrane region" description="Helical" evidence="2">
    <location>
        <begin position="33"/>
        <end position="51"/>
    </location>
</feature>
<keyword evidence="2" id="KW-1133">Transmembrane helix</keyword>
<keyword evidence="2" id="KW-0812">Transmembrane</keyword>
<dbReference type="CDD" id="cd14279">
    <property type="entry name" value="CUE"/>
    <property type="match status" value="1"/>
</dbReference>
<dbReference type="GO" id="GO:0043130">
    <property type="term" value="F:ubiquitin binding"/>
    <property type="evidence" value="ECO:0007669"/>
    <property type="project" value="InterPro"/>
</dbReference>
<evidence type="ECO:0000313" key="4">
    <source>
        <dbReference type="EMBL" id="KAF4705390.1"/>
    </source>
</evidence>
<proteinExistence type="predicted"/>
<dbReference type="InterPro" id="IPR003892">
    <property type="entry name" value="CUE"/>
</dbReference>
<comment type="caution">
    <text evidence="4">The sequence shown here is derived from an EMBL/GenBank/DDBJ whole genome shotgun (WGS) entry which is preliminary data.</text>
</comment>
<dbReference type="EMBL" id="JABANO010034289">
    <property type="protein sequence ID" value="KAF4705390.1"/>
    <property type="molecule type" value="Genomic_DNA"/>
</dbReference>
<gene>
    <name evidence="4" type="ORF">FOZ63_002811</name>
</gene>
<dbReference type="PROSITE" id="PS51140">
    <property type="entry name" value="CUE"/>
    <property type="match status" value="1"/>
</dbReference>
<sequence length="424" mass="46588">MEYRRQRMERERMAWGEQMKDQYAYDMHRMSPFRGWLFMVLPAFLIVSLFTPRRHREEGQADFATGDLLYDYEGRAYVRGPDGRNVRIPKYDHAPPSMSAGPPPQLAERDYTSQQQRGCLGIARGQGSVCRRQPMPPRQQEASLSDGDLFSSAFGADATPAENRTVFARMNRGRARGSGPRERTISSTSSSKGVVESAGHDGALCVQRQPSLEFLPNRGGVRHNSNAEEDLAAPVSSSGASLTDLEGFQEAEAAAAAAASTADVAGVKIIEVRASPLMLALAQLQRMFPELHSGVSDRILISSKGDVEKAVAKVLRYKSLSNPSSTWCSVRHDWYLSIGNSVVEDIPAERELEHLLWAVAVTQSTTTAPTTTTTTLPPSEQYFTSDPFATCAFHDTDGLGPVRFTFTTSDYADYEDDSVAAAMQ</sequence>
<protein>
    <recommendedName>
        <fullName evidence="3">CUE domain-containing protein</fullName>
    </recommendedName>
</protein>
<dbReference type="AlphaFoldDB" id="A0A7J6QCP3"/>
<accession>A0A7J6QCP3</accession>
<evidence type="ECO:0000313" key="5">
    <source>
        <dbReference type="Proteomes" id="UP000553632"/>
    </source>
</evidence>
<reference evidence="4 5" key="1">
    <citation type="submission" date="2020-04" db="EMBL/GenBank/DDBJ databases">
        <title>Perkinsus olseni comparative genomics.</title>
        <authorList>
            <person name="Bogema D.R."/>
        </authorList>
    </citation>
    <scope>NUCLEOTIDE SEQUENCE [LARGE SCALE GENOMIC DNA]</scope>
    <source>
        <strain evidence="4 5">ATCC PRA-207</strain>
    </source>
</reference>
<keyword evidence="5" id="KW-1185">Reference proteome</keyword>
<name>A0A7J6QCP3_PEROL</name>
<feature type="non-terminal residue" evidence="4">
    <location>
        <position position="1"/>
    </location>
</feature>
<evidence type="ECO:0000259" key="3">
    <source>
        <dbReference type="PROSITE" id="PS51140"/>
    </source>
</evidence>
<feature type="domain" description="CUE" evidence="3">
    <location>
        <begin position="276"/>
        <end position="319"/>
    </location>
</feature>
<feature type="region of interest" description="Disordered" evidence="1">
    <location>
        <begin position="173"/>
        <end position="196"/>
    </location>
</feature>
<evidence type="ECO:0000256" key="1">
    <source>
        <dbReference type="SAM" id="MobiDB-lite"/>
    </source>
</evidence>
<keyword evidence="2" id="KW-0472">Membrane</keyword>